<name>S9WXR3_9TRYP</name>
<organism evidence="2 3">
    <name type="scientific">Angomonas deanei</name>
    <dbReference type="NCBI Taxonomy" id="59799"/>
    <lineage>
        <taxon>Eukaryota</taxon>
        <taxon>Discoba</taxon>
        <taxon>Euglenozoa</taxon>
        <taxon>Kinetoplastea</taxon>
        <taxon>Metakinetoplastina</taxon>
        <taxon>Trypanosomatida</taxon>
        <taxon>Trypanosomatidae</taxon>
        <taxon>Strigomonadinae</taxon>
        <taxon>Angomonas</taxon>
    </lineage>
</organism>
<dbReference type="VEuPathDB" id="TriTrypDB:ADEAN_000127100"/>
<gene>
    <name evidence="2" type="ORF">ADEAN_000127100</name>
</gene>
<keyword evidence="3" id="KW-1185">Reference proteome</keyword>
<accession>S9WXR3</accession>
<reference evidence="2 3" key="1">
    <citation type="submission" date="2020-08" db="EMBL/GenBank/DDBJ databases">
        <authorList>
            <person name="Newling K."/>
            <person name="Davey J."/>
            <person name="Forrester S."/>
        </authorList>
    </citation>
    <scope>NUCLEOTIDE SEQUENCE [LARGE SCALE GENOMIC DNA]</scope>
    <source>
        <strain evidence="3">Crithidia deanei Carvalho (ATCC PRA-265)</strain>
    </source>
</reference>
<protein>
    <recommendedName>
        <fullName evidence="4">Cytochrome c oxidase VIII (COX VIII)</fullName>
    </recommendedName>
</protein>
<evidence type="ECO:0000313" key="2">
    <source>
        <dbReference type="EMBL" id="CAD2213828.1"/>
    </source>
</evidence>
<dbReference type="Proteomes" id="UP000515908">
    <property type="component" value="Chromosome 02"/>
</dbReference>
<sequence>MLRRTTPVVSFTASHRALAMKPSRTLLSADMHSVDRYKAAWDEIPLHMLGWSRKQTYEWYWKAYYQLGLRDPSRMTKLRSLINWGAAFSFLYITYVSFFYATFYHIYMQDWPEHFKRENAREYALAHGGDVWAGDGKFIRPYFHINPPMLTITEEDI</sequence>
<evidence type="ECO:0008006" key="4">
    <source>
        <dbReference type="Google" id="ProtNLM"/>
    </source>
</evidence>
<proteinExistence type="predicted"/>
<evidence type="ECO:0000256" key="1">
    <source>
        <dbReference type="SAM" id="Phobius"/>
    </source>
</evidence>
<keyword evidence="1" id="KW-0472">Membrane</keyword>
<feature type="transmembrane region" description="Helical" evidence="1">
    <location>
        <begin position="81"/>
        <end position="107"/>
    </location>
</feature>
<dbReference type="OrthoDB" id="268443at2759"/>
<dbReference type="EMBL" id="LR877146">
    <property type="protein sequence ID" value="CAD2213828.1"/>
    <property type="molecule type" value="Genomic_DNA"/>
</dbReference>
<evidence type="ECO:0000313" key="3">
    <source>
        <dbReference type="Proteomes" id="UP000515908"/>
    </source>
</evidence>
<dbReference type="AlphaFoldDB" id="S9WXR3"/>
<keyword evidence="1" id="KW-1133">Transmembrane helix</keyword>
<keyword evidence="1" id="KW-0812">Transmembrane</keyword>